<name>A0A074RDQ1_9AGAM</name>
<comment type="caution">
    <text evidence="1">The sequence shown here is derived from an EMBL/GenBank/DDBJ whole genome shotgun (WGS) entry which is preliminary data.</text>
</comment>
<organism evidence="1 2">
    <name type="scientific">Rhizoctonia solani 123E</name>
    <dbReference type="NCBI Taxonomy" id="1423351"/>
    <lineage>
        <taxon>Eukaryota</taxon>
        <taxon>Fungi</taxon>
        <taxon>Dikarya</taxon>
        <taxon>Basidiomycota</taxon>
        <taxon>Agaricomycotina</taxon>
        <taxon>Agaricomycetes</taxon>
        <taxon>Cantharellales</taxon>
        <taxon>Ceratobasidiaceae</taxon>
        <taxon>Rhizoctonia</taxon>
    </lineage>
</organism>
<proteinExistence type="predicted"/>
<dbReference type="AlphaFoldDB" id="A0A074RDQ1"/>
<dbReference type="HOGENOM" id="CLU_1355330_0_0_1"/>
<reference evidence="1 2" key="1">
    <citation type="submission" date="2013-12" db="EMBL/GenBank/DDBJ databases">
        <authorList>
            <person name="Cubeta M."/>
            <person name="Pakala S."/>
            <person name="Fedorova N."/>
            <person name="Thomas E."/>
            <person name="Dean R."/>
            <person name="Jabaji S."/>
            <person name="Neate S."/>
            <person name="Toda T."/>
            <person name="Tavantzis S."/>
            <person name="Vilgalys R."/>
            <person name="Bharathan N."/>
            <person name="Pakala S."/>
            <person name="Losada L.S."/>
            <person name="Zafar N."/>
            <person name="Nierman W."/>
        </authorList>
    </citation>
    <scope>NUCLEOTIDE SEQUENCE [LARGE SCALE GENOMIC DNA]</scope>
    <source>
        <strain evidence="1 2">123E</strain>
    </source>
</reference>
<dbReference type="STRING" id="1423351.A0A074RDQ1"/>
<dbReference type="Proteomes" id="UP000027456">
    <property type="component" value="Unassembled WGS sequence"/>
</dbReference>
<accession>A0A074RDQ1</accession>
<dbReference type="EMBL" id="AZST01002535">
    <property type="protein sequence ID" value="KEP44929.1"/>
    <property type="molecule type" value="Genomic_DNA"/>
</dbReference>
<sequence>MIELERFWHIVLGGFWQTPTGEVVCASSEVRQYFQTSLKLQTHLGWVKPEDVKPDGAHLGELKLQRSKNPCVLRWKDTAGSKAILDGPLSQQKWYEAKSVTATSGNVCEVGFWVVASQSTGTIIGQIQQILMDTNTQVHRVVVLDQFKVADERHASLGMPVLVQQEVDMNHTTVCIEFSFNVQHDCLTLHCPTSGIETIRQE</sequence>
<dbReference type="OrthoDB" id="2506088at2759"/>
<keyword evidence="2" id="KW-1185">Reference proteome</keyword>
<evidence type="ECO:0000313" key="1">
    <source>
        <dbReference type="EMBL" id="KEP44929.1"/>
    </source>
</evidence>
<protein>
    <submittedName>
        <fullName evidence="1">Uncharacterized protein</fullName>
    </submittedName>
</protein>
<evidence type="ECO:0000313" key="2">
    <source>
        <dbReference type="Proteomes" id="UP000027456"/>
    </source>
</evidence>
<gene>
    <name evidence="1" type="ORF">V565_346730</name>
</gene>